<keyword evidence="9" id="KW-1185">Reference proteome</keyword>
<evidence type="ECO:0000256" key="5">
    <source>
        <dbReference type="RuleBase" id="RU361277"/>
    </source>
</evidence>
<evidence type="ECO:0000259" key="6">
    <source>
        <dbReference type="Pfam" id="PF00107"/>
    </source>
</evidence>
<keyword evidence="2 5" id="KW-0479">Metal-binding</keyword>
<keyword evidence="3 5" id="KW-0862">Zinc</keyword>
<dbReference type="InterPro" id="IPR011032">
    <property type="entry name" value="GroES-like_sf"/>
</dbReference>
<sequence>MKATVYYAPGDVRVENVPDPTIQQPTDAIVRITHACVCGSDLWFYRGEEEWQPGWRTGHEWMGIVEEVGSDVRTLKKGDRVLAPFAFSDGSCEFCHKGIQTSCVHGGFWEGSTNDGGQAQAIRSPLADGTLVVIPKAVENDDDLLTAILPLTDVMSTGHHAAISAGVRTGSTVAVIGDGAVGLCGVLAAKRLGAERIIILGRHESRLEIARRVGATDVVSSRGEEAIAAVQEMTQGGAESVLECVGSESAMATAIGIARPGGAIGYVGVPHGSGHSFNLGRLFMNNITLRGGAAPARTYIPELLTDTVAGKLDASAVLDLTVDLDSVPRGYAAMDSREAIKVMVRP</sequence>
<comment type="caution">
    <text evidence="8">The sequence shown here is derived from an EMBL/GenBank/DDBJ whole genome shotgun (WGS) entry which is preliminary data.</text>
</comment>
<dbReference type="PANTHER" id="PTHR42813">
    <property type="entry name" value="ZINC-TYPE ALCOHOL DEHYDROGENASE-LIKE"/>
    <property type="match status" value="1"/>
</dbReference>
<dbReference type="SUPFAM" id="SSF50129">
    <property type="entry name" value="GroES-like"/>
    <property type="match status" value="1"/>
</dbReference>
<evidence type="ECO:0000256" key="2">
    <source>
        <dbReference type="ARBA" id="ARBA00022723"/>
    </source>
</evidence>
<dbReference type="Proteomes" id="UP000637383">
    <property type="component" value="Unassembled WGS sequence"/>
</dbReference>
<dbReference type="InterPro" id="IPR002328">
    <property type="entry name" value="ADH_Zn_CS"/>
</dbReference>
<dbReference type="Gene3D" id="3.40.50.720">
    <property type="entry name" value="NAD(P)-binding Rossmann-like Domain"/>
    <property type="match status" value="1"/>
</dbReference>
<evidence type="ECO:0000256" key="1">
    <source>
        <dbReference type="ARBA" id="ARBA00001947"/>
    </source>
</evidence>
<dbReference type="PANTHER" id="PTHR42813:SF2">
    <property type="entry name" value="DEHYDROGENASE, ZINC-CONTAINING, PUTATIVE (AFU_ORTHOLOGUE AFUA_2G02810)-RELATED"/>
    <property type="match status" value="1"/>
</dbReference>
<comment type="cofactor">
    <cofactor evidence="1 5">
        <name>Zn(2+)</name>
        <dbReference type="ChEBI" id="CHEBI:29105"/>
    </cofactor>
</comment>
<dbReference type="SUPFAM" id="SSF51735">
    <property type="entry name" value="NAD(P)-binding Rossmann-fold domains"/>
    <property type="match status" value="1"/>
</dbReference>
<dbReference type="CDD" id="cd08287">
    <property type="entry name" value="FDH_like_ADH3"/>
    <property type="match status" value="1"/>
</dbReference>
<gene>
    <name evidence="8" type="ORF">H6H03_20770</name>
</gene>
<feature type="domain" description="Alcohol dehydrogenase-like N-terminal" evidence="7">
    <location>
        <begin position="25"/>
        <end position="126"/>
    </location>
</feature>
<protein>
    <submittedName>
        <fullName evidence="8">Zinc-dependent alcohol dehydrogenase family protein</fullName>
    </submittedName>
</protein>
<keyword evidence="4" id="KW-0560">Oxidoreductase</keyword>
<evidence type="ECO:0000313" key="8">
    <source>
        <dbReference type="EMBL" id="MBD2736297.1"/>
    </source>
</evidence>
<dbReference type="EMBL" id="JACJTU010000020">
    <property type="protein sequence ID" value="MBD2736297.1"/>
    <property type="molecule type" value="Genomic_DNA"/>
</dbReference>
<comment type="similarity">
    <text evidence="5">Belongs to the zinc-containing alcohol dehydrogenase family.</text>
</comment>
<evidence type="ECO:0000259" key="7">
    <source>
        <dbReference type="Pfam" id="PF08240"/>
    </source>
</evidence>
<dbReference type="Pfam" id="PF08240">
    <property type="entry name" value="ADH_N"/>
    <property type="match status" value="1"/>
</dbReference>
<dbReference type="Gene3D" id="3.90.180.10">
    <property type="entry name" value="Medium-chain alcohol dehydrogenases, catalytic domain"/>
    <property type="match status" value="1"/>
</dbReference>
<dbReference type="InterPro" id="IPR013154">
    <property type="entry name" value="ADH-like_N"/>
</dbReference>
<feature type="domain" description="Alcohol dehydrogenase-like C-terminal" evidence="6">
    <location>
        <begin position="180"/>
        <end position="303"/>
    </location>
</feature>
<dbReference type="InterPro" id="IPR036291">
    <property type="entry name" value="NAD(P)-bd_dom_sf"/>
</dbReference>
<reference evidence="8 9" key="1">
    <citation type="journal article" date="2020" name="ISME J.">
        <title>Comparative genomics reveals insights into cyanobacterial evolution and habitat adaptation.</title>
        <authorList>
            <person name="Chen M.Y."/>
            <person name="Teng W.K."/>
            <person name="Zhao L."/>
            <person name="Hu C.X."/>
            <person name="Zhou Y.K."/>
            <person name="Han B.P."/>
            <person name="Song L.R."/>
            <person name="Shu W.S."/>
        </authorList>
    </citation>
    <scope>NUCLEOTIDE SEQUENCE [LARGE SCALE GENOMIC DNA]</scope>
    <source>
        <strain evidence="8 9">FACHB-159</strain>
    </source>
</reference>
<accession>A0ABR8KDX2</accession>
<dbReference type="RefSeq" id="WP_190956938.1">
    <property type="nucleotide sequence ID" value="NZ_JACJTU010000020.1"/>
</dbReference>
<evidence type="ECO:0000256" key="3">
    <source>
        <dbReference type="ARBA" id="ARBA00022833"/>
    </source>
</evidence>
<dbReference type="Pfam" id="PF00107">
    <property type="entry name" value="ADH_zinc_N"/>
    <property type="match status" value="1"/>
</dbReference>
<dbReference type="InterPro" id="IPR013149">
    <property type="entry name" value="ADH-like_C"/>
</dbReference>
<evidence type="ECO:0000256" key="4">
    <source>
        <dbReference type="ARBA" id="ARBA00023002"/>
    </source>
</evidence>
<name>A0ABR8KDX2_9NOSO</name>
<proteinExistence type="inferred from homology"/>
<evidence type="ECO:0000313" key="9">
    <source>
        <dbReference type="Proteomes" id="UP000637383"/>
    </source>
</evidence>
<organism evidence="8 9">
    <name type="scientific">Nostoc paludosum FACHB-159</name>
    <dbReference type="NCBI Taxonomy" id="2692908"/>
    <lineage>
        <taxon>Bacteria</taxon>
        <taxon>Bacillati</taxon>
        <taxon>Cyanobacteriota</taxon>
        <taxon>Cyanophyceae</taxon>
        <taxon>Nostocales</taxon>
        <taxon>Nostocaceae</taxon>
        <taxon>Nostoc</taxon>
    </lineage>
</organism>
<dbReference type="PROSITE" id="PS00059">
    <property type="entry name" value="ADH_ZINC"/>
    <property type="match status" value="1"/>
</dbReference>